<dbReference type="PANTHER" id="PTHR21137">
    <property type="entry name" value="ODORANT RECEPTOR"/>
    <property type="match status" value="1"/>
</dbReference>
<evidence type="ECO:0000256" key="5">
    <source>
        <dbReference type="ARBA" id="ARBA00022725"/>
    </source>
</evidence>
<evidence type="ECO:0000256" key="1">
    <source>
        <dbReference type="ARBA" id="ARBA00004651"/>
    </source>
</evidence>
<reference evidence="11" key="1">
    <citation type="submission" date="2025-05" db="UniProtKB">
        <authorList>
            <consortium name="EnsemblMetazoa"/>
        </authorList>
    </citation>
    <scope>IDENTIFICATION</scope>
</reference>
<evidence type="ECO:0000256" key="4">
    <source>
        <dbReference type="ARBA" id="ARBA00022692"/>
    </source>
</evidence>
<keyword evidence="8 10" id="KW-0675">Receptor</keyword>
<organism evidence="11 12">
    <name type="scientific">Diabrotica virgifera virgifera</name>
    <name type="common">western corn rootworm</name>
    <dbReference type="NCBI Taxonomy" id="50390"/>
    <lineage>
        <taxon>Eukaryota</taxon>
        <taxon>Metazoa</taxon>
        <taxon>Ecdysozoa</taxon>
        <taxon>Arthropoda</taxon>
        <taxon>Hexapoda</taxon>
        <taxon>Insecta</taxon>
        <taxon>Pterygota</taxon>
        <taxon>Neoptera</taxon>
        <taxon>Endopterygota</taxon>
        <taxon>Coleoptera</taxon>
        <taxon>Polyphaga</taxon>
        <taxon>Cucujiformia</taxon>
        <taxon>Chrysomeloidea</taxon>
        <taxon>Chrysomelidae</taxon>
        <taxon>Galerucinae</taxon>
        <taxon>Diabroticina</taxon>
        <taxon>Diabroticites</taxon>
        <taxon>Diabrotica</taxon>
    </lineage>
</organism>
<dbReference type="RefSeq" id="XP_050506065.1">
    <property type="nucleotide sequence ID" value="XM_050650108.1"/>
</dbReference>
<keyword evidence="6 10" id="KW-1133">Transmembrane helix</keyword>
<evidence type="ECO:0000313" key="11">
    <source>
        <dbReference type="EnsemblMetazoa" id="XP_050506065.1"/>
    </source>
</evidence>
<feature type="transmembrane region" description="Helical" evidence="10">
    <location>
        <begin position="70"/>
        <end position="92"/>
    </location>
</feature>
<evidence type="ECO:0000256" key="6">
    <source>
        <dbReference type="ARBA" id="ARBA00022989"/>
    </source>
</evidence>
<feature type="transmembrane region" description="Helical" evidence="10">
    <location>
        <begin position="390"/>
        <end position="412"/>
    </location>
</feature>
<evidence type="ECO:0000256" key="8">
    <source>
        <dbReference type="ARBA" id="ARBA00023170"/>
    </source>
</evidence>
<feature type="transmembrane region" description="Helical" evidence="10">
    <location>
        <begin position="135"/>
        <end position="152"/>
    </location>
</feature>
<feature type="transmembrane region" description="Helical" evidence="10">
    <location>
        <begin position="187"/>
        <end position="209"/>
    </location>
</feature>
<evidence type="ECO:0000313" key="12">
    <source>
        <dbReference type="Proteomes" id="UP001652700"/>
    </source>
</evidence>
<keyword evidence="5 10" id="KW-0552">Olfaction</keyword>
<keyword evidence="2" id="KW-1003">Cell membrane</keyword>
<keyword evidence="3 10" id="KW-0716">Sensory transduction</keyword>
<evidence type="ECO:0000256" key="7">
    <source>
        <dbReference type="ARBA" id="ARBA00023136"/>
    </source>
</evidence>
<keyword evidence="7 10" id="KW-0472">Membrane</keyword>
<evidence type="ECO:0000256" key="10">
    <source>
        <dbReference type="RuleBase" id="RU351113"/>
    </source>
</evidence>
<dbReference type="InterPro" id="IPR004117">
    <property type="entry name" value="7tm6_olfct_rcpt"/>
</dbReference>
<keyword evidence="4 10" id="KW-0812">Transmembrane</keyword>
<sequence length="417" mass="48564">MDEDLYVKDFFVVNRWILRFAGMWRPDSQNDVIQSLYTLYVIGIFLFVNLFFTFTEFLSILYVYNNEYDLIKNISFALTHFMGAVKVVFFYFQGHNLKRIMNTLEDTKLHYENCPEKDFYPEVTSKLYKKIGRKYTLIFFMMAHATLTSSYLPPFLATLRYEENNPERMLPDRLPYYSWMPFRFDTAGTYLIALGYQAIPMFSYAYSIVGMDTLFMNIMNCVGMNLEIIQGAFLSILPRAEKKIDGPLLTPDGLHNTEELSITLRAEMKKISQHLQVVYRVCEELEDIHKYLTLAQATATLFILCSCLYLVSMTPFGSKQFLAEIVYMIAMGFQLALYCWFGNEVTLKADKMPFYIWQCDWLAADKEFKMSMILSMARAKRPLYLTAGKFAPLTLPTFVAIVKASYSFFAVIKNTSD</sequence>
<dbReference type="EnsemblMetazoa" id="XM_050650108.1">
    <property type="protein sequence ID" value="XP_050506065.1"/>
    <property type="gene ID" value="LOC126884216"/>
</dbReference>
<dbReference type="Pfam" id="PF02949">
    <property type="entry name" value="7tm_6"/>
    <property type="match status" value="1"/>
</dbReference>
<accession>A0ABM5K7A6</accession>
<proteinExistence type="inferred from homology"/>
<feature type="transmembrane region" description="Helical" evidence="10">
    <location>
        <begin position="37"/>
        <end position="64"/>
    </location>
</feature>
<comment type="subcellular location">
    <subcellularLocation>
        <location evidence="1 10">Cell membrane</location>
        <topology evidence="1 10">Multi-pass membrane protein</topology>
    </subcellularLocation>
</comment>
<evidence type="ECO:0000256" key="2">
    <source>
        <dbReference type="ARBA" id="ARBA00022475"/>
    </source>
</evidence>
<evidence type="ECO:0000256" key="3">
    <source>
        <dbReference type="ARBA" id="ARBA00022606"/>
    </source>
</evidence>
<feature type="transmembrane region" description="Helical" evidence="10">
    <location>
        <begin position="325"/>
        <end position="342"/>
    </location>
</feature>
<name>A0ABM5K7A6_DIAVI</name>
<protein>
    <recommendedName>
        <fullName evidence="10">Odorant receptor</fullName>
    </recommendedName>
</protein>
<feature type="transmembrane region" description="Helical" evidence="10">
    <location>
        <begin position="291"/>
        <end position="313"/>
    </location>
</feature>
<comment type="similarity">
    <text evidence="10">Belongs to the insect chemoreceptor superfamily. Heteromeric odorant receptor channel (TC 1.A.69) family.</text>
</comment>
<keyword evidence="12" id="KW-1185">Reference proteome</keyword>
<dbReference type="Proteomes" id="UP001652700">
    <property type="component" value="Unplaced"/>
</dbReference>
<dbReference type="GeneID" id="126884216"/>
<evidence type="ECO:0000256" key="9">
    <source>
        <dbReference type="ARBA" id="ARBA00023224"/>
    </source>
</evidence>
<keyword evidence="9 10" id="KW-0807">Transducer</keyword>
<dbReference type="PANTHER" id="PTHR21137:SF35">
    <property type="entry name" value="ODORANT RECEPTOR 19A-RELATED"/>
    <property type="match status" value="1"/>
</dbReference>